<organism evidence="1 2">
    <name type="scientific">Striga asiatica</name>
    <name type="common">Asiatic witchweed</name>
    <name type="synonym">Buchnera asiatica</name>
    <dbReference type="NCBI Taxonomy" id="4170"/>
    <lineage>
        <taxon>Eukaryota</taxon>
        <taxon>Viridiplantae</taxon>
        <taxon>Streptophyta</taxon>
        <taxon>Embryophyta</taxon>
        <taxon>Tracheophyta</taxon>
        <taxon>Spermatophyta</taxon>
        <taxon>Magnoliopsida</taxon>
        <taxon>eudicotyledons</taxon>
        <taxon>Gunneridae</taxon>
        <taxon>Pentapetalae</taxon>
        <taxon>asterids</taxon>
        <taxon>lamiids</taxon>
        <taxon>Lamiales</taxon>
        <taxon>Orobanchaceae</taxon>
        <taxon>Buchnereae</taxon>
        <taxon>Striga</taxon>
    </lineage>
</organism>
<dbReference type="EMBL" id="BKCP01003558">
    <property type="protein sequence ID" value="GER29309.1"/>
    <property type="molecule type" value="Genomic_DNA"/>
</dbReference>
<sequence length="209" mass="24492">MTNASISISVWNTAVEKMICNFALREWEFTSKVAFDIQRLIASLNLQVLRNILEYNPTTLSLFFILPPTLQWHEQSRYEGDSYADKDHILLNPGVFEEDKGVLLLRLRNRKRIREDKEDEKIKEFWQRTIQRGTCYLGSTSSLLSILLGPFKDEHLYPLKDLNLPEIGRHRERDREIVCFDGLSPAPLPDFRLRQCVCTREREILPLGE</sequence>
<evidence type="ECO:0000313" key="1">
    <source>
        <dbReference type="EMBL" id="GER29309.1"/>
    </source>
</evidence>
<dbReference type="AlphaFoldDB" id="A0A5A7P961"/>
<evidence type="ECO:0000313" key="2">
    <source>
        <dbReference type="Proteomes" id="UP000325081"/>
    </source>
</evidence>
<accession>A0A5A7P961</accession>
<proteinExistence type="predicted"/>
<protein>
    <submittedName>
        <fullName evidence="1">F-box only protein 21</fullName>
    </submittedName>
</protein>
<name>A0A5A7P961_STRAF</name>
<gene>
    <name evidence="1" type="ORF">STAS_05165</name>
</gene>
<comment type="caution">
    <text evidence="1">The sequence shown here is derived from an EMBL/GenBank/DDBJ whole genome shotgun (WGS) entry which is preliminary data.</text>
</comment>
<reference evidence="2" key="1">
    <citation type="journal article" date="2019" name="Curr. Biol.">
        <title>Genome Sequence of Striga asiatica Provides Insight into the Evolution of Plant Parasitism.</title>
        <authorList>
            <person name="Yoshida S."/>
            <person name="Kim S."/>
            <person name="Wafula E.K."/>
            <person name="Tanskanen J."/>
            <person name="Kim Y.M."/>
            <person name="Honaas L."/>
            <person name="Yang Z."/>
            <person name="Spallek T."/>
            <person name="Conn C.E."/>
            <person name="Ichihashi Y."/>
            <person name="Cheong K."/>
            <person name="Cui S."/>
            <person name="Der J.P."/>
            <person name="Gundlach H."/>
            <person name="Jiao Y."/>
            <person name="Hori C."/>
            <person name="Ishida J.K."/>
            <person name="Kasahara H."/>
            <person name="Kiba T."/>
            <person name="Kim M.S."/>
            <person name="Koo N."/>
            <person name="Laohavisit A."/>
            <person name="Lee Y.H."/>
            <person name="Lumba S."/>
            <person name="McCourt P."/>
            <person name="Mortimer J.C."/>
            <person name="Mutuku J.M."/>
            <person name="Nomura T."/>
            <person name="Sasaki-Sekimoto Y."/>
            <person name="Seto Y."/>
            <person name="Wang Y."/>
            <person name="Wakatake T."/>
            <person name="Sakakibara H."/>
            <person name="Demura T."/>
            <person name="Yamaguchi S."/>
            <person name="Yoneyama K."/>
            <person name="Manabe R.I."/>
            <person name="Nelson D.C."/>
            <person name="Schulman A.H."/>
            <person name="Timko M.P."/>
            <person name="dePamphilis C.W."/>
            <person name="Choi D."/>
            <person name="Shirasu K."/>
        </authorList>
    </citation>
    <scope>NUCLEOTIDE SEQUENCE [LARGE SCALE GENOMIC DNA]</scope>
    <source>
        <strain evidence="2">cv. UVA1</strain>
    </source>
</reference>
<dbReference type="Proteomes" id="UP000325081">
    <property type="component" value="Unassembled WGS sequence"/>
</dbReference>
<keyword evidence="2" id="KW-1185">Reference proteome</keyword>